<dbReference type="PANTHER" id="PTHR23015">
    <property type="entry name" value="UNCHARACTERIZED C.ELEGANS PROTEIN"/>
    <property type="match status" value="1"/>
</dbReference>
<dbReference type="EMBL" id="PDUG01000005">
    <property type="protein sequence ID" value="PIC29800.1"/>
    <property type="molecule type" value="Genomic_DNA"/>
</dbReference>
<dbReference type="AlphaFoldDB" id="A0A2G5TR46"/>
<gene>
    <name evidence="2" type="primary">Cnig_chr_V.g21268</name>
    <name evidence="2" type="ORF">B9Z55_021268</name>
</gene>
<proteinExistence type="predicted"/>
<accession>A0A2G5TR46</accession>
<sequence length="350" mass="41452">MSSLSEMPELILENIIGLLDFRSVLTLRQVCRDFRNFIDDLNDSRLPDSKIAEIEIHSENIDENKIMFDFLDSEHSHYRIEYSESENSRKFGEKTIILENSNIVDVMARDLEFVLKFQKNDLECLSFCFDDSDVEDTLIHNLAINLKNLFHVSNRKIKARKFTVKTHHQSQIMSVLPFADPEALEFIDFYSVDNYLEIEINEVVKTEQWKKAKGFNCEFRLLNLNGNDFCHFSSCAIRTYIITAEDLDFWKKTFLSSSNVEFSFFELNYSHECEEITDLWGPAFRVGPESHWYFRMKHCEEKILRIYESYRIRFDIIKMRDVPNGAFILNKIDFLFLISQHSLKSTIFHI</sequence>
<dbReference type="Pfam" id="PF01827">
    <property type="entry name" value="FTH"/>
    <property type="match status" value="1"/>
</dbReference>
<dbReference type="InterPro" id="IPR001810">
    <property type="entry name" value="F-box_dom"/>
</dbReference>
<comment type="caution">
    <text evidence="2">The sequence shown here is derived from an EMBL/GenBank/DDBJ whole genome shotgun (WGS) entry which is preliminary data.</text>
</comment>
<feature type="domain" description="F-box" evidence="1">
    <location>
        <begin position="1"/>
        <end position="54"/>
    </location>
</feature>
<evidence type="ECO:0000259" key="1">
    <source>
        <dbReference type="PROSITE" id="PS50181"/>
    </source>
</evidence>
<protein>
    <recommendedName>
        <fullName evidence="1">F-box domain-containing protein</fullName>
    </recommendedName>
</protein>
<dbReference type="SMART" id="SM00256">
    <property type="entry name" value="FBOX"/>
    <property type="match status" value="1"/>
</dbReference>
<dbReference type="InterPro" id="IPR040161">
    <property type="entry name" value="FB224"/>
</dbReference>
<dbReference type="SUPFAM" id="SSF81383">
    <property type="entry name" value="F-box domain"/>
    <property type="match status" value="1"/>
</dbReference>
<dbReference type="Proteomes" id="UP000230233">
    <property type="component" value="Chromosome V"/>
</dbReference>
<dbReference type="PROSITE" id="PS50181">
    <property type="entry name" value="FBOX"/>
    <property type="match status" value="1"/>
</dbReference>
<organism evidence="2 3">
    <name type="scientific">Caenorhabditis nigoni</name>
    <dbReference type="NCBI Taxonomy" id="1611254"/>
    <lineage>
        <taxon>Eukaryota</taxon>
        <taxon>Metazoa</taxon>
        <taxon>Ecdysozoa</taxon>
        <taxon>Nematoda</taxon>
        <taxon>Chromadorea</taxon>
        <taxon>Rhabditida</taxon>
        <taxon>Rhabditina</taxon>
        <taxon>Rhabditomorpha</taxon>
        <taxon>Rhabditoidea</taxon>
        <taxon>Rhabditidae</taxon>
        <taxon>Peloderinae</taxon>
        <taxon>Caenorhabditis</taxon>
    </lineage>
</organism>
<dbReference type="PANTHER" id="PTHR23015:SF4">
    <property type="entry name" value="DUF38 DOMAIN-CONTAINING PROTEIN-RELATED"/>
    <property type="match status" value="1"/>
</dbReference>
<dbReference type="Gene3D" id="1.20.1280.50">
    <property type="match status" value="1"/>
</dbReference>
<name>A0A2G5TR46_9PELO</name>
<reference evidence="3" key="1">
    <citation type="submission" date="2017-10" db="EMBL/GenBank/DDBJ databases">
        <title>Rapid genome shrinkage in a self-fertile nematode reveals novel sperm competition proteins.</title>
        <authorList>
            <person name="Yin D."/>
            <person name="Schwarz E.M."/>
            <person name="Thomas C.G."/>
            <person name="Felde R.L."/>
            <person name="Korf I.F."/>
            <person name="Cutter A.D."/>
            <person name="Schartner C.M."/>
            <person name="Ralston E.J."/>
            <person name="Meyer B.J."/>
            <person name="Haag E.S."/>
        </authorList>
    </citation>
    <scope>NUCLEOTIDE SEQUENCE [LARGE SCALE GENOMIC DNA]</scope>
    <source>
        <strain evidence="3">JU1422</strain>
    </source>
</reference>
<keyword evidence="3" id="KW-1185">Reference proteome</keyword>
<dbReference type="InterPro" id="IPR002900">
    <property type="entry name" value="DUF38/FTH_CAE_spp"/>
</dbReference>
<dbReference type="Pfam" id="PF00646">
    <property type="entry name" value="F-box"/>
    <property type="match status" value="1"/>
</dbReference>
<evidence type="ECO:0000313" key="3">
    <source>
        <dbReference type="Proteomes" id="UP000230233"/>
    </source>
</evidence>
<dbReference type="InterPro" id="IPR036047">
    <property type="entry name" value="F-box-like_dom_sf"/>
</dbReference>
<evidence type="ECO:0000313" key="2">
    <source>
        <dbReference type="EMBL" id="PIC29800.1"/>
    </source>
</evidence>
<dbReference type="CDD" id="cd22150">
    <property type="entry name" value="F-box_CeFBXA-like"/>
    <property type="match status" value="1"/>
</dbReference>
<dbReference type="GO" id="GO:0045087">
    <property type="term" value="P:innate immune response"/>
    <property type="evidence" value="ECO:0007669"/>
    <property type="project" value="TreeGrafter"/>
</dbReference>